<feature type="compositionally biased region" description="Low complexity" evidence="2">
    <location>
        <begin position="642"/>
        <end position="653"/>
    </location>
</feature>
<sequence>MSNRDSMGFGDLLPQDVVQIFAEEKHSKRGRKKRSHSLGRALGWLKGKKRKDLGAKGKNLGLGPALDLALYGHPAGHQAGHKGGQKTGRAAHPHGNSHAVPKRDDNDKTLDPLVVQENVFIEASRPKHLEDLHTEALEGLKMMQEEETNNGVEYRDNESTISTMTVQTDGEGGGFMTDSTIADTTSVVSVQSSVSTRSSRSGLTRQGSTFRPLNSGKKSEKAKRRRQRKTVVGIPQHVQRELGLDRVDWKLTQTLDEEQFYNGDTDNSPMTDGPQQAADAQRGANSRHRHKKVIRPLNKDQVEQLSATHAGHRDDLALLHRLGPDFSGGQRPRSLAVPWMTTANSHQQEPPSPVMSMSPQAAYMSKIIPNAVLPPSIEVVEICRRQSRSSLRTVSKSSLLLSSPAPSRASSRASSSRTTSSRASNITSASRYNPHNLSDSSCWSNSESSDTLVSDSSTISSSSTPRQKKSQDGDSSSKEDKVSFHSSISKASECNSNGRLIGEVDAAKKEEPFVRSLSVMKPKKAPPPPSRSYSLHNKMKRRSRDLAEVRIISGESSLHRISTPVEENENNDSGPFPMPSSTIDSPGYNADTSSLDDSTGSVSFSLIKSQAATAEEAVKVDEKVSIGSSQEKQDPLQENKPSKIISPSSGYSSQDATSPQLCKPPQSSSPRHKRGILAKLQKLFPGPTNSAPSPLTQPGAPENGKSSGNDKTDSVELVSVSASVRTLRELFNIPPPPKVHAPPAPPPEVWAHSKRSFELLLGPPAPDNIYAIIKRNPKDRRQQRQPPSASTDGSGKSLVVERKHKNPAITVESINGSLQVLEKRKVQESVILTAEFHKENNERLAQNVDLKEDSKVTEKGEKVIVSDILNGMLVKAVEKREERLAAAMRKEESNKTSTQTTVVKTNMDTLPAISLVRISPSPSPLVSHQPLQPLVKQTTEVASVTSVRAVVSPESSWPPPPPPMTQVGIVRPDEIEFPVPPPPLFGQVGLVIPVQVPPERSISGKTASVVSVVTTECIKVTTEAEPQQSSSSQGIGAPPLNIPPPPPYTAPPPPVKDVSPPTIQKFCLPPKEISPPPPKVSLPPPKEFSPPPPKEFSPSPPPPPPPPKDSFPPPPKEVSPPPPKEVSLPPPKEVSPPPPKEISLSPPKEVSPPPPKEISPPPPKEIPPPSPKDVSPPPKEFSPPSPKEVSPIRHKQSSPPLVQDAAPPLVIKVSLLPSTEIPAPLTEEVALLSSQEIASQSSVEEIPFSKLNPPESIPPPPPLPSLPQLSEQDIDIPQEYILHESEISLVSSKSILTPPQSIPLLPNTDGTTIHEVPPLPPSEVLTPKAPETRPSPEKTQEPSPSQTVNIPLPPPLPVQGLTSIKFQSSTANTENQSQELNSDCVVLEEPVPVVTPFLLQMVKLRSVNSSPEPSIAQEQSEAEIMMRKQQPNNQVPISSANGEAPQKPIRRSLIMTSPTSTSPPVIVTSPPILPKSQSLVAPFASSSTVSSPTKKSPPAMIASPSMNLQEAIRMRTAARSKESPPSRLSLQAPTSPIDFHKSPRSPSSTASFIFSKSNKTVVIETRPVPEAKTSVQNKLEVSSVTKVVSEAESLKKAGKVPPPVAKKPKSKAKDNDTSEATEQTAGQEAQQESIQCKRAAERTNGTSGTAEEGETSST</sequence>
<feature type="compositionally biased region" description="Low complexity" evidence="2">
    <location>
        <begin position="191"/>
        <end position="209"/>
    </location>
</feature>
<reference evidence="3 4" key="1">
    <citation type="submission" date="2017-12" db="EMBL/GenBank/DDBJ databases">
        <title>Integrating genomic resources of turbot (Scophthalmus maximus) in depth evaluation of genetic and physical mapping variation across individuals.</title>
        <authorList>
            <person name="Martinez P."/>
        </authorList>
    </citation>
    <scope>NUCLEOTIDE SEQUENCE [LARGE SCALE GENOMIC DNA]</scope>
</reference>
<feature type="compositionally biased region" description="Pro residues" evidence="2">
    <location>
        <begin position="1072"/>
        <end position="1140"/>
    </location>
</feature>
<feature type="region of interest" description="Disordered" evidence="2">
    <location>
        <begin position="557"/>
        <end position="717"/>
    </location>
</feature>
<feature type="region of interest" description="Disordered" evidence="2">
    <location>
        <begin position="775"/>
        <end position="798"/>
    </location>
</feature>
<feature type="compositionally biased region" description="Polar residues" evidence="2">
    <location>
        <begin position="654"/>
        <end position="669"/>
    </location>
</feature>
<feature type="compositionally biased region" description="Basic and acidic residues" evidence="2">
    <location>
        <begin position="469"/>
        <end position="483"/>
    </location>
</feature>
<feature type="compositionally biased region" description="Basic residues" evidence="2">
    <location>
        <begin position="27"/>
        <end position="37"/>
    </location>
</feature>
<feature type="compositionally biased region" description="Polar residues" evidence="2">
    <location>
        <begin position="579"/>
        <end position="612"/>
    </location>
</feature>
<feature type="compositionally biased region" description="Low complexity" evidence="2">
    <location>
        <begin position="438"/>
        <end position="464"/>
    </location>
</feature>
<feature type="region of interest" description="Disordered" evidence="2">
    <location>
        <begin position="515"/>
        <end position="542"/>
    </location>
</feature>
<dbReference type="EMBL" id="CP026259">
    <property type="protein sequence ID" value="AWP16692.1"/>
    <property type="molecule type" value="Genomic_DNA"/>
</dbReference>
<feature type="region of interest" description="Disordered" evidence="2">
    <location>
        <begin position="393"/>
        <end position="490"/>
    </location>
</feature>
<feature type="region of interest" description="Disordered" evidence="2">
    <location>
        <begin position="1586"/>
        <end position="1658"/>
    </location>
</feature>
<feature type="region of interest" description="Disordered" evidence="2">
    <location>
        <begin position="1516"/>
        <end position="1552"/>
    </location>
</feature>
<keyword evidence="1" id="KW-0175">Coiled coil</keyword>
<feature type="region of interest" description="Disordered" evidence="2">
    <location>
        <begin position="23"/>
        <end position="43"/>
    </location>
</feature>
<feature type="region of interest" description="Disordered" evidence="2">
    <location>
        <begin position="1236"/>
        <end position="1277"/>
    </location>
</feature>
<dbReference type="OrthoDB" id="9948858at2759"/>
<name>A0A2U9CPS5_SCOMX</name>
<feature type="compositionally biased region" description="Low complexity" evidence="2">
    <location>
        <begin position="393"/>
        <end position="431"/>
    </location>
</feature>
<feature type="compositionally biased region" description="Polar residues" evidence="2">
    <location>
        <begin position="687"/>
        <end position="696"/>
    </location>
</feature>
<feature type="compositionally biased region" description="Polar residues" evidence="2">
    <location>
        <begin position="1024"/>
        <end position="1034"/>
    </location>
</feature>
<gene>
    <name evidence="3" type="ORF">SMAX5B_000301</name>
</gene>
<feature type="compositionally biased region" description="Pro residues" evidence="2">
    <location>
        <begin position="1255"/>
        <end position="1265"/>
    </location>
</feature>
<feature type="compositionally biased region" description="Polar residues" evidence="2">
    <location>
        <begin position="784"/>
        <end position="794"/>
    </location>
</feature>
<dbReference type="PANTHER" id="PTHR23039">
    <property type="entry name" value="NANCE-HORAN SYNDROME PROTEIN"/>
    <property type="match status" value="1"/>
</dbReference>
<evidence type="ECO:0000256" key="2">
    <source>
        <dbReference type="SAM" id="MobiDB-lite"/>
    </source>
</evidence>
<proteinExistence type="predicted"/>
<dbReference type="Proteomes" id="UP000246464">
    <property type="component" value="Chromosome 17"/>
</dbReference>
<protein>
    <submittedName>
        <fullName evidence="3">Uncharacterized protein</fullName>
    </submittedName>
</protein>
<feature type="compositionally biased region" description="Basic and acidic residues" evidence="2">
    <location>
        <begin position="1330"/>
        <end position="1340"/>
    </location>
</feature>
<feature type="compositionally biased region" description="Low complexity" evidence="2">
    <location>
        <begin position="1618"/>
        <end position="1633"/>
    </location>
</feature>
<feature type="region of interest" description="Disordered" evidence="2">
    <location>
        <begin position="191"/>
        <end position="231"/>
    </location>
</feature>
<dbReference type="STRING" id="52904.ENSSMAP00000011954"/>
<feature type="coiled-coil region" evidence="1">
    <location>
        <begin position="834"/>
        <end position="894"/>
    </location>
</feature>
<organism evidence="3 4">
    <name type="scientific">Scophthalmus maximus</name>
    <name type="common">Turbot</name>
    <name type="synonym">Psetta maxima</name>
    <dbReference type="NCBI Taxonomy" id="52904"/>
    <lineage>
        <taxon>Eukaryota</taxon>
        <taxon>Metazoa</taxon>
        <taxon>Chordata</taxon>
        <taxon>Craniata</taxon>
        <taxon>Vertebrata</taxon>
        <taxon>Euteleostomi</taxon>
        <taxon>Actinopterygii</taxon>
        <taxon>Neopterygii</taxon>
        <taxon>Teleostei</taxon>
        <taxon>Neoteleostei</taxon>
        <taxon>Acanthomorphata</taxon>
        <taxon>Carangaria</taxon>
        <taxon>Pleuronectiformes</taxon>
        <taxon>Pleuronectoidei</taxon>
        <taxon>Scophthalmidae</taxon>
        <taxon>Scophthalmus</taxon>
    </lineage>
</organism>
<evidence type="ECO:0000256" key="1">
    <source>
        <dbReference type="SAM" id="Coils"/>
    </source>
</evidence>
<evidence type="ECO:0000313" key="4">
    <source>
        <dbReference type="Proteomes" id="UP000246464"/>
    </source>
</evidence>
<dbReference type="PANTHER" id="PTHR23039:SF6">
    <property type="entry name" value="SIMILAR TO MKIAA1522 PROTEIN"/>
    <property type="match status" value="1"/>
</dbReference>
<feature type="compositionally biased region" description="Basic and acidic residues" evidence="2">
    <location>
        <begin position="631"/>
        <end position="641"/>
    </location>
</feature>
<feature type="region of interest" description="Disordered" evidence="2">
    <location>
        <begin position="1022"/>
        <end position="1207"/>
    </location>
</feature>
<dbReference type="GO" id="GO:0030154">
    <property type="term" value="P:cell differentiation"/>
    <property type="evidence" value="ECO:0007669"/>
    <property type="project" value="TreeGrafter"/>
</dbReference>
<feature type="compositionally biased region" description="Pro residues" evidence="2">
    <location>
        <begin position="1149"/>
        <end position="1186"/>
    </location>
</feature>
<dbReference type="PRINTS" id="PR01217">
    <property type="entry name" value="PRICHEXTENSN"/>
</dbReference>
<accession>A0A2U9CPS5</accession>
<feature type="compositionally biased region" description="Polar residues" evidence="2">
    <location>
        <begin position="262"/>
        <end position="274"/>
    </location>
</feature>
<evidence type="ECO:0000313" key="3">
    <source>
        <dbReference type="EMBL" id="AWP16692.1"/>
    </source>
</evidence>
<feature type="compositionally biased region" description="Basic residues" evidence="2">
    <location>
        <begin position="220"/>
        <end position="229"/>
    </location>
</feature>
<feature type="region of interest" description="Disordered" evidence="2">
    <location>
        <begin position="260"/>
        <end position="291"/>
    </location>
</feature>
<feature type="region of interest" description="Disordered" evidence="2">
    <location>
        <begin position="1298"/>
        <end position="1362"/>
    </location>
</feature>
<feature type="compositionally biased region" description="Basic residues" evidence="2">
    <location>
        <begin position="79"/>
        <end position="92"/>
    </location>
</feature>
<feature type="region of interest" description="Disordered" evidence="2">
    <location>
        <begin position="75"/>
        <end position="108"/>
    </location>
</feature>
<feature type="compositionally biased region" description="Pro residues" evidence="2">
    <location>
        <begin position="1040"/>
        <end position="1055"/>
    </location>
</feature>
<keyword evidence="4" id="KW-1185">Reference proteome</keyword>